<accession>A0A9P8TWE5</accession>
<dbReference type="AlphaFoldDB" id="A0A9P8TWE5"/>
<reference evidence="1" key="1">
    <citation type="submission" date="2021-08" db="EMBL/GenBank/DDBJ databases">
        <title>Chromosome-Level Trichoderma cornu-damae using Hi-C Data.</title>
        <authorList>
            <person name="Kim C.S."/>
        </authorList>
    </citation>
    <scope>NUCLEOTIDE SEQUENCE</scope>
    <source>
        <strain evidence="1">KA19-0412C</strain>
    </source>
</reference>
<name>A0A9P8TWE5_9HYPO</name>
<evidence type="ECO:0000313" key="1">
    <source>
        <dbReference type="EMBL" id="KAH6607579.1"/>
    </source>
</evidence>
<evidence type="ECO:0000313" key="2">
    <source>
        <dbReference type="Proteomes" id="UP000827724"/>
    </source>
</evidence>
<proteinExistence type="predicted"/>
<sequence length="130" mass="13243">MPPRDATTTDAAAWLGRCEAAIGMDATLRTGSPDPEACRLVPLAPSPRVGAVAAGAVPPLAASPRSTAAALPSRQAITVMDPNPDPWPLALAVHTTAAAAAPTTAATMQMMMMPMASFVRTRQGASPSRL</sequence>
<gene>
    <name evidence="1" type="ORF">Trco_003892</name>
</gene>
<keyword evidence="1" id="KW-0378">Hydrolase</keyword>
<organism evidence="1 2">
    <name type="scientific">Trichoderma cornu-damae</name>
    <dbReference type="NCBI Taxonomy" id="654480"/>
    <lineage>
        <taxon>Eukaryota</taxon>
        <taxon>Fungi</taxon>
        <taxon>Dikarya</taxon>
        <taxon>Ascomycota</taxon>
        <taxon>Pezizomycotina</taxon>
        <taxon>Sordariomycetes</taxon>
        <taxon>Hypocreomycetidae</taxon>
        <taxon>Hypocreales</taxon>
        <taxon>Hypocreaceae</taxon>
        <taxon>Trichoderma</taxon>
    </lineage>
</organism>
<dbReference type="Proteomes" id="UP000827724">
    <property type="component" value="Unassembled WGS sequence"/>
</dbReference>
<keyword evidence="2" id="KW-1185">Reference proteome</keyword>
<dbReference type="EMBL" id="JAIWOZ010000003">
    <property type="protein sequence ID" value="KAH6607579.1"/>
    <property type="molecule type" value="Genomic_DNA"/>
</dbReference>
<protein>
    <submittedName>
        <fullName evidence="1">Glycosyl hydrolase</fullName>
    </submittedName>
</protein>
<dbReference type="GO" id="GO:0016787">
    <property type="term" value="F:hydrolase activity"/>
    <property type="evidence" value="ECO:0007669"/>
    <property type="project" value="UniProtKB-KW"/>
</dbReference>
<comment type="caution">
    <text evidence="1">The sequence shown here is derived from an EMBL/GenBank/DDBJ whole genome shotgun (WGS) entry which is preliminary data.</text>
</comment>